<gene>
    <name evidence="4" type="ordered locus">YpsIP31758_0327</name>
</gene>
<evidence type="ECO:0000259" key="3">
    <source>
        <dbReference type="Pfam" id="PF12486"/>
    </source>
</evidence>
<organism evidence="4 5">
    <name type="scientific">Yersinia pseudotuberculosis serotype O:1b (strain IP 31758)</name>
    <dbReference type="NCBI Taxonomy" id="349747"/>
    <lineage>
        <taxon>Bacteria</taxon>
        <taxon>Pseudomonadati</taxon>
        <taxon>Pseudomonadota</taxon>
        <taxon>Gammaproteobacteria</taxon>
        <taxon>Enterobacterales</taxon>
        <taxon>Yersiniaceae</taxon>
        <taxon>Yersinia</taxon>
    </lineage>
</organism>
<evidence type="ECO:0000313" key="5">
    <source>
        <dbReference type="Proteomes" id="UP000002412"/>
    </source>
</evidence>
<sequence>MSDTPQHIIIKTGTDPRNRPEFNAIREEINKINHPARPEVNWGLIESLALTLFRTHGVDLQTAVYYTLARTQKNGLAGFTEGCELLAGMVVGQWDHLWPEQPQARSEILEWFNTRVSNQLRQHDFTRDDLRLVYRAERALQLLYDKLQQVELKRVPRIENLLYLMQNTAKKLESASDAAKAQQTAAPLKMPPMVYLSVPEAEPVRTAAAAPEPAANIEVRSPPPETKRGAVLWGFGAGVLCSLLVATAVYVTQFKPLQQQMTVLATQPESAALLWLNRPDVATYGEQLSTLENLSPLFVLNTADQSVAMARQRWPSDPSQVAESQRWARLVEARIGLAGTDSSYFQLQQRLHALSEKLLEQERSRGSLTISYLKTAVYQMQTELNREIPLEELLRQLAVSADEHQPASPVLIKQIDDRWNALLSRYHHLTQQTNSAR</sequence>
<feature type="domain" description="ImpA N-terminal" evidence="2">
    <location>
        <begin position="12"/>
        <end position="113"/>
    </location>
</feature>
<dbReference type="Pfam" id="PF06812">
    <property type="entry name" value="ImpA_N"/>
    <property type="match status" value="1"/>
</dbReference>
<dbReference type="HOGENOM" id="CLU_037314_0_1_6"/>
<protein>
    <submittedName>
        <fullName evidence="4">ImpA domain protein</fullName>
    </submittedName>
</protein>
<accession>A0A0U1QWA4</accession>
<proteinExistence type="predicted"/>
<dbReference type="KEGG" id="ypi:YpsIP31758_0327"/>
<dbReference type="Proteomes" id="UP000002412">
    <property type="component" value="Chromosome"/>
</dbReference>
<keyword evidence="1" id="KW-0472">Membrane</keyword>
<reference evidence="4 5" key="1">
    <citation type="journal article" date="2007" name="PLoS Genet.">
        <title>The complete genome sequence of Yersinia pseudotuberculosis IP31758, the causative agent of Far East scarlet-like fever.</title>
        <authorList>
            <person name="Eppinger M."/>
            <person name="Rosovitz M.J."/>
            <person name="Fricke W.F."/>
            <person name="Rasko D.A."/>
            <person name="Kokorina G."/>
            <person name="Fayolle C."/>
            <person name="Lindler L.E."/>
            <person name="Carniel E."/>
            <person name="Ravel J."/>
        </authorList>
    </citation>
    <scope>NUCLEOTIDE SEQUENCE [LARGE SCALE GENOMIC DNA]</scope>
    <source>
        <strain evidence="4 5">IP 31758</strain>
    </source>
</reference>
<dbReference type="InterPro" id="IPR021069">
    <property type="entry name" value="ImpA_C"/>
</dbReference>
<evidence type="ECO:0000313" key="4">
    <source>
        <dbReference type="EMBL" id="ABS46844.1"/>
    </source>
</evidence>
<evidence type="ECO:0000256" key="1">
    <source>
        <dbReference type="SAM" id="Phobius"/>
    </source>
</evidence>
<feature type="transmembrane region" description="Helical" evidence="1">
    <location>
        <begin position="230"/>
        <end position="251"/>
    </location>
</feature>
<dbReference type="InterPro" id="IPR010657">
    <property type="entry name" value="ImpA_N"/>
</dbReference>
<evidence type="ECO:0000259" key="2">
    <source>
        <dbReference type="Pfam" id="PF06812"/>
    </source>
</evidence>
<dbReference type="PANTHER" id="PTHR37024:SF5">
    <property type="entry name" value="IMPA N-TERMINAL DOMAIN-CONTAINING PROTEIN"/>
    <property type="match status" value="1"/>
</dbReference>
<name>A0A0U1QWA4_YERP3</name>
<dbReference type="Pfam" id="PF12486">
    <property type="entry name" value="VasL"/>
    <property type="match status" value="1"/>
</dbReference>
<dbReference type="AlphaFoldDB" id="A0A0U1QWA4"/>
<dbReference type="EMBL" id="CP000720">
    <property type="protein sequence ID" value="ABS46844.1"/>
    <property type="molecule type" value="Genomic_DNA"/>
</dbReference>
<keyword evidence="1" id="KW-0812">Transmembrane</keyword>
<dbReference type="PANTHER" id="PTHR37024">
    <property type="entry name" value="TYPE VI SECRETION SYSTEM DUF2094 AND IMPA-RELATED DOMAIN PROTEIN"/>
    <property type="match status" value="1"/>
</dbReference>
<feature type="domain" description="ImpA C-terminal" evidence="3">
    <location>
        <begin position="284"/>
        <end position="429"/>
    </location>
</feature>
<keyword evidence="1" id="KW-1133">Transmembrane helix</keyword>
<dbReference type="RefSeq" id="WP_011193197.1">
    <property type="nucleotide sequence ID" value="NC_009708.1"/>
</dbReference>